<evidence type="ECO:0000259" key="6">
    <source>
        <dbReference type="Pfam" id="PF01694"/>
    </source>
</evidence>
<reference evidence="7 8" key="1">
    <citation type="journal article" date="2013" name="Mar. Genomics">
        <title>Expression of sulfatases in Rhodopirellula baltica and the diversity of sulfatases in the genus Rhodopirellula.</title>
        <authorList>
            <person name="Wegner C.E."/>
            <person name="Richter-Heitmann T."/>
            <person name="Klindworth A."/>
            <person name="Klockow C."/>
            <person name="Richter M."/>
            <person name="Achstetter T."/>
            <person name="Glockner F.O."/>
            <person name="Harder J."/>
        </authorList>
    </citation>
    <scope>NUCLEOTIDE SEQUENCE [LARGE SCALE GENOMIC DNA]</scope>
    <source>
        <strain evidence="7 8">SM41</strain>
    </source>
</reference>
<dbReference type="Gene3D" id="1.20.1540.10">
    <property type="entry name" value="Rhomboid-like"/>
    <property type="match status" value="1"/>
</dbReference>
<dbReference type="PANTHER" id="PTHR43731:SF9">
    <property type="entry name" value="SLR1461 PROTEIN"/>
    <property type="match status" value="1"/>
</dbReference>
<dbReference type="SUPFAM" id="SSF144091">
    <property type="entry name" value="Rhomboid-like"/>
    <property type="match status" value="1"/>
</dbReference>
<dbReference type="GO" id="GO:0004252">
    <property type="term" value="F:serine-type endopeptidase activity"/>
    <property type="evidence" value="ECO:0007669"/>
    <property type="project" value="InterPro"/>
</dbReference>
<evidence type="ECO:0000256" key="4">
    <source>
        <dbReference type="ARBA" id="ARBA00023136"/>
    </source>
</evidence>
<dbReference type="EMBL" id="ANOH01000206">
    <property type="protein sequence ID" value="EMI55653.1"/>
    <property type="molecule type" value="Genomic_DNA"/>
</dbReference>
<evidence type="ECO:0000256" key="5">
    <source>
        <dbReference type="SAM" id="Phobius"/>
    </source>
</evidence>
<feature type="transmembrane region" description="Helical" evidence="5">
    <location>
        <begin position="98"/>
        <end position="115"/>
    </location>
</feature>
<organism evidence="7 8">
    <name type="scientific">Rhodopirellula sallentina SM41</name>
    <dbReference type="NCBI Taxonomy" id="1263870"/>
    <lineage>
        <taxon>Bacteria</taxon>
        <taxon>Pseudomonadati</taxon>
        <taxon>Planctomycetota</taxon>
        <taxon>Planctomycetia</taxon>
        <taxon>Pirellulales</taxon>
        <taxon>Pirellulaceae</taxon>
        <taxon>Rhodopirellula</taxon>
    </lineage>
</organism>
<evidence type="ECO:0000256" key="2">
    <source>
        <dbReference type="ARBA" id="ARBA00022692"/>
    </source>
</evidence>
<evidence type="ECO:0000313" key="7">
    <source>
        <dbReference type="EMBL" id="EMI55653.1"/>
    </source>
</evidence>
<dbReference type="AlphaFoldDB" id="M5UI07"/>
<dbReference type="InterPro" id="IPR022764">
    <property type="entry name" value="Peptidase_S54_rhomboid_dom"/>
</dbReference>
<dbReference type="InterPro" id="IPR035952">
    <property type="entry name" value="Rhomboid-like_sf"/>
</dbReference>
<dbReference type="InterPro" id="IPR050925">
    <property type="entry name" value="Rhomboid_protease_S54"/>
</dbReference>
<keyword evidence="3 5" id="KW-1133">Transmembrane helix</keyword>
<dbReference type="GO" id="GO:0016020">
    <property type="term" value="C:membrane"/>
    <property type="evidence" value="ECO:0007669"/>
    <property type="project" value="UniProtKB-SubCell"/>
</dbReference>
<feature type="domain" description="Peptidase S54 rhomboid" evidence="6">
    <location>
        <begin position="64"/>
        <end position="194"/>
    </location>
</feature>
<comment type="subcellular location">
    <subcellularLocation>
        <location evidence="1">Membrane</location>
        <topology evidence="1">Multi-pass membrane protein</topology>
    </subcellularLocation>
</comment>
<evidence type="ECO:0000256" key="3">
    <source>
        <dbReference type="ARBA" id="ARBA00022989"/>
    </source>
</evidence>
<keyword evidence="4 5" id="KW-0472">Membrane</keyword>
<comment type="caution">
    <text evidence="7">The sequence shown here is derived from an EMBL/GenBank/DDBJ whole genome shotgun (WGS) entry which is preliminary data.</text>
</comment>
<sequence>MIRIPNRTLIRTAAQQHVMPPILYPVAGFLGVMWAVYLADFIVPGSFIEFGLVPRTFRRLPGIALMPFLHANLAHLIGNTIPVAILLSLTVLTRERPWESVTAIIVGGGVLLWLFGRPANHVGASGLVFGLITFLMIVGIREKQFVSIAVAIAVGLFFGGSLLGGIIPSFGSSVSWDGHLFGAIAGVLVGVATSEKVTHFF</sequence>
<keyword evidence="8" id="KW-1185">Reference proteome</keyword>
<evidence type="ECO:0000256" key="1">
    <source>
        <dbReference type="ARBA" id="ARBA00004141"/>
    </source>
</evidence>
<dbReference type="Pfam" id="PF01694">
    <property type="entry name" value="Rhomboid"/>
    <property type="match status" value="1"/>
</dbReference>
<dbReference type="PANTHER" id="PTHR43731">
    <property type="entry name" value="RHOMBOID PROTEASE"/>
    <property type="match status" value="1"/>
</dbReference>
<dbReference type="PATRIC" id="fig|1263870.3.peg.3122"/>
<protein>
    <submittedName>
        <fullName evidence="7">Rhomboid family protein</fullName>
    </submittedName>
</protein>
<feature type="transmembrane region" description="Helical" evidence="5">
    <location>
        <begin position="21"/>
        <end position="43"/>
    </location>
</feature>
<keyword evidence="2 5" id="KW-0812">Transmembrane</keyword>
<proteinExistence type="predicted"/>
<feature type="transmembrane region" description="Helical" evidence="5">
    <location>
        <begin position="145"/>
        <end position="167"/>
    </location>
</feature>
<dbReference type="Proteomes" id="UP000011885">
    <property type="component" value="Unassembled WGS sequence"/>
</dbReference>
<feature type="transmembrane region" description="Helical" evidence="5">
    <location>
        <begin position="121"/>
        <end position="138"/>
    </location>
</feature>
<gene>
    <name evidence="7" type="ORF">RSSM_02938</name>
</gene>
<dbReference type="RefSeq" id="WP_008679426.1">
    <property type="nucleotide sequence ID" value="NZ_ANOH01000206.1"/>
</dbReference>
<accession>M5UI07</accession>
<feature type="transmembrane region" description="Helical" evidence="5">
    <location>
        <begin position="63"/>
        <end position="86"/>
    </location>
</feature>
<name>M5UI07_9BACT</name>
<evidence type="ECO:0000313" key="8">
    <source>
        <dbReference type="Proteomes" id="UP000011885"/>
    </source>
</evidence>